<protein>
    <recommendedName>
        <fullName evidence="4">Ankyrin</fullName>
    </recommendedName>
</protein>
<evidence type="ECO:0000313" key="3">
    <source>
        <dbReference type="Proteomes" id="UP000070544"/>
    </source>
</evidence>
<name>A0A139A4M2_GONPJ</name>
<proteinExistence type="predicted"/>
<evidence type="ECO:0000313" key="2">
    <source>
        <dbReference type="EMBL" id="KXS11323.1"/>
    </source>
</evidence>
<dbReference type="AlphaFoldDB" id="A0A139A4M2"/>
<accession>A0A139A4M2</accession>
<evidence type="ECO:0008006" key="4">
    <source>
        <dbReference type="Google" id="ProtNLM"/>
    </source>
</evidence>
<dbReference type="EMBL" id="KQ965803">
    <property type="protein sequence ID" value="KXS11323.1"/>
    <property type="molecule type" value="Genomic_DNA"/>
</dbReference>
<feature type="coiled-coil region" evidence="1">
    <location>
        <begin position="182"/>
        <end position="237"/>
    </location>
</feature>
<organism evidence="2 3">
    <name type="scientific">Gonapodya prolifera (strain JEL478)</name>
    <name type="common">Monoblepharis prolifera</name>
    <dbReference type="NCBI Taxonomy" id="1344416"/>
    <lineage>
        <taxon>Eukaryota</taxon>
        <taxon>Fungi</taxon>
        <taxon>Fungi incertae sedis</taxon>
        <taxon>Chytridiomycota</taxon>
        <taxon>Chytridiomycota incertae sedis</taxon>
        <taxon>Monoblepharidomycetes</taxon>
        <taxon>Monoblepharidales</taxon>
        <taxon>Gonapodyaceae</taxon>
        <taxon>Gonapodya</taxon>
    </lineage>
</organism>
<sequence length="247" mass="26908">MGSFESRVDSRQCESTLALAIHSKNFAIVQALIRYGADVQAPIEWALPGFFEIWDEKAWSRRWRVVYNFPDALSLAAGVRNTVTARGGPSLVGNTHEFPSMRVNCNGGNVSLVNPCKDLSIYSGECGPDMLAVLTAAGANPTLPVIMSLLERGFGRNNKIIYDTDWLAPLLIRPQTIAPATINALSSTVEQLQRTVVRLQSELDDLRTSQALVLVALNEVRATEADLRQEVVGLRRRMGDGGQGGAV</sequence>
<evidence type="ECO:0000256" key="1">
    <source>
        <dbReference type="SAM" id="Coils"/>
    </source>
</evidence>
<keyword evidence="1" id="KW-0175">Coiled coil</keyword>
<keyword evidence="3" id="KW-1185">Reference proteome</keyword>
<gene>
    <name evidence="2" type="ORF">M427DRAFT_138276</name>
</gene>
<dbReference type="Proteomes" id="UP000070544">
    <property type="component" value="Unassembled WGS sequence"/>
</dbReference>
<reference evidence="2 3" key="1">
    <citation type="journal article" date="2015" name="Genome Biol. Evol.">
        <title>Phylogenomic analyses indicate that early fungi evolved digesting cell walls of algal ancestors of land plants.</title>
        <authorList>
            <person name="Chang Y."/>
            <person name="Wang S."/>
            <person name="Sekimoto S."/>
            <person name="Aerts A.L."/>
            <person name="Choi C."/>
            <person name="Clum A."/>
            <person name="LaButti K.M."/>
            <person name="Lindquist E.A."/>
            <person name="Yee Ngan C."/>
            <person name="Ohm R.A."/>
            <person name="Salamov A.A."/>
            <person name="Grigoriev I.V."/>
            <person name="Spatafora J.W."/>
            <person name="Berbee M.L."/>
        </authorList>
    </citation>
    <scope>NUCLEOTIDE SEQUENCE [LARGE SCALE GENOMIC DNA]</scope>
    <source>
        <strain evidence="2 3">JEL478</strain>
    </source>
</reference>